<protein>
    <submittedName>
        <fullName evidence="14">Transporter associated with antigen processing, subunit type a</fullName>
    </submittedName>
</protein>
<dbReference type="SUPFAM" id="SSF52540">
    <property type="entry name" value="P-loop containing nucleoside triphosphate hydrolases"/>
    <property type="match status" value="1"/>
</dbReference>
<dbReference type="GO" id="GO:0005524">
    <property type="term" value="F:ATP binding"/>
    <property type="evidence" value="ECO:0007669"/>
    <property type="project" value="UniProtKB-KW"/>
</dbReference>
<dbReference type="InterPro" id="IPR011527">
    <property type="entry name" value="ABC1_TM_dom"/>
</dbReference>
<feature type="domain" description="ABC transporter" evidence="12">
    <location>
        <begin position="369"/>
        <end position="604"/>
    </location>
</feature>
<comment type="subcellular location">
    <subcellularLocation>
        <location evidence="1">Endomembrane system</location>
        <topology evidence="1">Multi-pass membrane protein</topology>
    </subcellularLocation>
</comment>
<evidence type="ECO:0000256" key="3">
    <source>
        <dbReference type="ARBA" id="ARBA00022448"/>
    </source>
</evidence>
<proteinExistence type="inferred from homology"/>
<keyword evidence="9 11" id="KW-1133">Transmembrane helix</keyword>
<evidence type="ECO:0000256" key="4">
    <source>
        <dbReference type="ARBA" id="ARBA00022692"/>
    </source>
</evidence>
<evidence type="ECO:0000256" key="7">
    <source>
        <dbReference type="ARBA" id="ARBA00022856"/>
    </source>
</evidence>
<dbReference type="Pfam" id="PF00005">
    <property type="entry name" value="ABC_tran"/>
    <property type="match status" value="1"/>
</dbReference>
<evidence type="ECO:0000256" key="10">
    <source>
        <dbReference type="ARBA" id="ARBA00023136"/>
    </source>
</evidence>
<keyword evidence="6" id="KW-0067">ATP-binding</keyword>
<dbReference type="GO" id="GO:0012505">
    <property type="term" value="C:endomembrane system"/>
    <property type="evidence" value="ECO:0007669"/>
    <property type="project" value="UniProtKB-SubCell"/>
</dbReference>
<dbReference type="PROSITE" id="PS50893">
    <property type="entry name" value="ABC_TRANSPORTER_2"/>
    <property type="match status" value="1"/>
</dbReference>
<keyword evidence="7" id="KW-0653">Protein transport</keyword>
<dbReference type="Ensembl" id="ENSTNIT00000004039.1">
    <property type="protein sequence ID" value="ENSTNIP00000001311.1"/>
    <property type="gene ID" value="ENSTNIG00000018180.1"/>
</dbReference>
<dbReference type="HOGENOM" id="CLU_000604_84_3_1"/>
<keyword evidence="3" id="KW-0813">Transport</keyword>
<dbReference type="GO" id="GO:0016020">
    <property type="term" value="C:membrane"/>
    <property type="evidence" value="ECO:0007669"/>
    <property type="project" value="InterPro"/>
</dbReference>
<keyword evidence="4 11" id="KW-0812">Transmembrane</keyword>
<dbReference type="GO" id="GO:0015421">
    <property type="term" value="F:ABC-type oligopeptide transporter activity"/>
    <property type="evidence" value="ECO:0007669"/>
    <property type="project" value="TreeGrafter"/>
</dbReference>
<evidence type="ECO:0000256" key="6">
    <source>
        <dbReference type="ARBA" id="ARBA00022840"/>
    </source>
</evidence>
<name>H3BZ95_TETNG</name>
<evidence type="ECO:0000313" key="15">
    <source>
        <dbReference type="Proteomes" id="UP000007303"/>
    </source>
</evidence>
<dbReference type="PROSITE" id="PS50929">
    <property type="entry name" value="ABC_TM1F"/>
    <property type="match status" value="1"/>
</dbReference>
<dbReference type="InterPro" id="IPR039421">
    <property type="entry name" value="Type_1_exporter"/>
</dbReference>
<dbReference type="Proteomes" id="UP000007303">
    <property type="component" value="Unassembled WGS sequence"/>
</dbReference>
<feature type="domain" description="ABC transmembrane type-1" evidence="13">
    <location>
        <begin position="54"/>
        <end position="336"/>
    </location>
</feature>
<reference evidence="15" key="1">
    <citation type="journal article" date="2004" name="Nature">
        <title>Genome duplication in the teleost fish Tetraodon nigroviridis reveals the early vertebrate proto-karyotype.</title>
        <authorList>
            <person name="Jaillon O."/>
            <person name="Aury J.-M."/>
            <person name="Brunet F."/>
            <person name="Petit J.-L."/>
            <person name="Stange-Thomann N."/>
            <person name="Mauceli E."/>
            <person name="Bouneau L."/>
            <person name="Fischer C."/>
            <person name="Ozouf-Costaz C."/>
            <person name="Bernot A."/>
            <person name="Nicaud S."/>
            <person name="Jaffe D."/>
            <person name="Fisher S."/>
            <person name="Lutfalla G."/>
            <person name="Dossat C."/>
            <person name="Segurens B."/>
            <person name="Dasilva C."/>
            <person name="Salanoubat M."/>
            <person name="Levy M."/>
            <person name="Boudet N."/>
            <person name="Castellano S."/>
            <person name="Anthouard V."/>
            <person name="Jubin C."/>
            <person name="Castelli V."/>
            <person name="Katinka M."/>
            <person name="Vacherie B."/>
            <person name="Biemont C."/>
            <person name="Skalli Z."/>
            <person name="Cattolico L."/>
            <person name="Poulain J."/>
            <person name="De Berardinis V."/>
            <person name="Cruaud C."/>
            <person name="Duprat S."/>
            <person name="Brottier P."/>
            <person name="Coutanceau J.-P."/>
            <person name="Gouzy J."/>
            <person name="Parra G."/>
            <person name="Lardier G."/>
            <person name="Chapple C."/>
            <person name="McKernan K.J."/>
            <person name="McEwan P."/>
            <person name="Bosak S."/>
            <person name="Kellis M."/>
            <person name="Volff J.-N."/>
            <person name="Guigo R."/>
            <person name="Zody M.C."/>
            <person name="Mesirov J."/>
            <person name="Lindblad-Toh K."/>
            <person name="Birren B."/>
            <person name="Nusbaum C."/>
            <person name="Kahn D."/>
            <person name="Robinson-Rechavi M."/>
            <person name="Laudet V."/>
            <person name="Schachter V."/>
            <person name="Quetier F."/>
            <person name="Saurin W."/>
            <person name="Scarpelli C."/>
            <person name="Wincker P."/>
            <person name="Lander E.S."/>
            <person name="Weissenbach J."/>
            <person name="Roest Crollius H."/>
        </authorList>
    </citation>
    <scope>NUCLEOTIDE SEQUENCE [LARGE SCALE GENOMIC DNA]</scope>
</reference>
<keyword evidence="10 11" id="KW-0472">Membrane</keyword>
<sequence>WLMGAGASLAAARFWELTVPDGDDGDGDEQQKLESRKLFVRVLGLYRPFYRLLAGGFLFLASAVACETFIPHYTGRVIDILSQDYQQSQFTSAVLWMGLFSLGSSVSAGCRGGFLLCAISAFTRRIKHQLFAALTKQEAGFFESVKTGELTSRLSEDTVLMARTVCLNANVMLRTFIQTVGTIYFMMSLSWKLTCLVLMETPLTAALQRVYSAYDLRLSLVLQNSMAEASEAVTEAVSGIRVVQSFNAGKHEARRYGNLLMKINTLKIRQGAATAVYGLARRLIGLAMQVLMLYYGRQFIQDGQMTTGSLVSFILYQSQLGLGIMILASSFGRMLSSVGGARKVFEYLDRQPRISTDGKLRPDAMNGCVSFHHVHFAYPTCPENPVLQDFCLELRPGQMTALVGASGEGKSTCVSLLQRLYEPQQGQIRLDGRPLSSYEHRFLHDQIAVVNQDPVLFSTSIRDNIAYGRPDCSLEQVQEAARQANAHDFISNLENGYQTELGEADSLLSKSERQRIAIARALVRRPLVLVLDEVTSSLDAHAENQVQQALAACSSRTLLVIAHRLRTIEGADQIVVVSRGGVAEQGTHQQLMGRRGLYYRQRERLEA</sequence>
<dbReference type="InterPro" id="IPR003439">
    <property type="entry name" value="ABC_transporter-like_ATP-bd"/>
</dbReference>
<reference evidence="14" key="3">
    <citation type="submission" date="2025-09" db="UniProtKB">
        <authorList>
            <consortium name="Ensembl"/>
        </authorList>
    </citation>
    <scope>IDENTIFICATION</scope>
</reference>
<dbReference type="FunFam" id="3.40.50.300:FF:000140">
    <property type="entry name" value="Lipid A export ATP-binding/permease protein MsbA"/>
    <property type="match status" value="1"/>
</dbReference>
<accession>H3BZ95</accession>
<dbReference type="GO" id="GO:0016887">
    <property type="term" value="F:ATP hydrolysis activity"/>
    <property type="evidence" value="ECO:0007669"/>
    <property type="project" value="InterPro"/>
</dbReference>
<feature type="transmembrane region" description="Helical" evidence="11">
    <location>
        <begin position="93"/>
        <end position="119"/>
    </location>
</feature>
<dbReference type="PANTHER" id="PTHR43394">
    <property type="entry name" value="ATP-DEPENDENT PERMEASE MDL1, MITOCHONDRIAL"/>
    <property type="match status" value="1"/>
</dbReference>
<dbReference type="InterPro" id="IPR027417">
    <property type="entry name" value="P-loop_NTPase"/>
</dbReference>
<comment type="similarity">
    <text evidence="2">Belongs to the ABC transporter superfamily. ABCB family. MHC peptide exporter (TC 3.A.1.209) subfamily.</text>
</comment>
<evidence type="ECO:0000256" key="1">
    <source>
        <dbReference type="ARBA" id="ARBA00004127"/>
    </source>
</evidence>
<evidence type="ECO:0000256" key="2">
    <source>
        <dbReference type="ARBA" id="ARBA00006493"/>
    </source>
</evidence>
<keyword evidence="15" id="KW-1185">Reference proteome</keyword>
<keyword evidence="7" id="KW-0571">Peptide transport</keyword>
<dbReference type="Pfam" id="PF00664">
    <property type="entry name" value="ABC_membrane"/>
    <property type="match status" value="1"/>
</dbReference>
<dbReference type="Gene3D" id="1.20.1560.10">
    <property type="entry name" value="ABC transporter type 1, transmembrane domain"/>
    <property type="match status" value="1"/>
</dbReference>
<dbReference type="InterPro" id="IPR003593">
    <property type="entry name" value="AAA+_ATPase"/>
</dbReference>
<keyword evidence="5" id="KW-0547">Nucleotide-binding</keyword>
<evidence type="ECO:0000256" key="11">
    <source>
        <dbReference type="SAM" id="Phobius"/>
    </source>
</evidence>
<reference evidence="14" key="2">
    <citation type="submission" date="2025-08" db="UniProtKB">
        <authorList>
            <consortium name="Ensembl"/>
        </authorList>
    </citation>
    <scope>IDENTIFICATION</scope>
</reference>
<feature type="transmembrane region" description="Helical" evidence="11">
    <location>
        <begin position="49"/>
        <end position="73"/>
    </location>
</feature>
<dbReference type="InParanoid" id="H3BZ95"/>
<dbReference type="SUPFAM" id="SSF90123">
    <property type="entry name" value="ABC transporter transmembrane region"/>
    <property type="match status" value="1"/>
</dbReference>
<dbReference type="Gene3D" id="3.40.50.300">
    <property type="entry name" value="P-loop containing nucleotide triphosphate hydrolases"/>
    <property type="match status" value="1"/>
</dbReference>
<dbReference type="PANTHER" id="PTHR43394:SF14">
    <property type="entry name" value="TRANSPORTER 2, ATP BINDING CASSETTE SUBFAMILY B"/>
    <property type="match status" value="1"/>
</dbReference>
<dbReference type="AlphaFoldDB" id="H3BZ95"/>
<keyword evidence="8" id="KW-1278">Translocase</keyword>
<dbReference type="GeneTree" id="ENSGT00940000155431"/>
<evidence type="ECO:0000256" key="9">
    <source>
        <dbReference type="ARBA" id="ARBA00022989"/>
    </source>
</evidence>
<evidence type="ECO:0000256" key="5">
    <source>
        <dbReference type="ARBA" id="ARBA00022741"/>
    </source>
</evidence>
<organism evidence="14 15">
    <name type="scientific">Tetraodon nigroviridis</name>
    <name type="common">Spotted green pufferfish</name>
    <name type="synonym">Chelonodon nigroviridis</name>
    <dbReference type="NCBI Taxonomy" id="99883"/>
    <lineage>
        <taxon>Eukaryota</taxon>
        <taxon>Metazoa</taxon>
        <taxon>Chordata</taxon>
        <taxon>Craniata</taxon>
        <taxon>Vertebrata</taxon>
        <taxon>Euteleostomi</taxon>
        <taxon>Actinopterygii</taxon>
        <taxon>Neopterygii</taxon>
        <taxon>Teleostei</taxon>
        <taxon>Neoteleostei</taxon>
        <taxon>Acanthomorphata</taxon>
        <taxon>Eupercaria</taxon>
        <taxon>Tetraodontiformes</taxon>
        <taxon>Tetradontoidea</taxon>
        <taxon>Tetraodontidae</taxon>
        <taxon>Tetraodon</taxon>
    </lineage>
</organism>
<dbReference type="SMART" id="SM00382">
    <property type="entry name" value="AAA"/>
    <property type="match status" value="1"/>
</dbReference>
<evidence type="ECO:0000256" key="8">
    <source>
        <dbReference type="ARBA" id="ARBA00022967"/>
    </source>
</evidence>
<evidence type="ECO:0000259" key="12">
    <source>
        <dbReference type="PROSITE" id="PS50893"/>
    </source>
</evidence>
<dbReference type="InterPro" id="IPR036640">
    <property type="entry name" value="ABC1_TM_sf"/>
</dbReference>
<evidence type="ECO:0000313" key="14">
    <source>
        <dbReference type="Ensembl" id="ENSTNIP00000001311.1"/>
    </source>
</evidence>
<evidence type="ECO:0000259" key="13">
    <source>
        <dbReference type="PROSITE" id="PS50929"/>
    </source>
</evidence>